<keyword evidence="6" id="KW-0862">Zinc</keyword>
<keyword evidence="8" id="KW-1015">Disulfide bond</keyword>
<dbReference type="EMBL" id="PTRA01000001">
    <property type="protein sequence ID" value="PQA59815.1"/>
    <property type="molecule type" value="Genomic_DNA"/>
</dbReference>
<dbReference type="NCBIfam" id="TIGR04183">
    <property type="entry name" value="Por_Secre_tail"/>
    <property type="match status" value="1"/>
</dbReference>
<keyword evidence="12" id="KW-1185">Reference proteome</keyword>
<evidence type="ECO:0000256" key="1">
    <source>
        <dbReference type="ARBA" id="ARBA00008721"/>
    </source>
</evidence>
<dbReference type="AlphaFoldDB" id="A0A2S7IQ24"/>
<evidence type="ECO:0000313" key="12">
    <source>
        <dbReference type="Proteomes" id="UP000239590"/>
    </source>
</evidence>
<dbReference type="PANTHER" id="PTHR47466">
    <property type="match status" value="1"/>
</dbReference>
<evidence type="ECO:0000256" key="7">
    <source>
        <dbReference type="ARBA" id="ARBA00023049"/>
    </source>
</evidence>
<comment type="similarity">
    <text evidence="1">Belongs to the peptidase M43B family.</text>
</comment>
<dbReference type="Proteomes" id="UP000239590">
    <property type="component" value="Unassembled WGS sequence"/>
</dbReference>
<evidence type="ECO:0000256" key="4">
    <source>
        <dbReference type="ARBA" id="ARBA00022729"/>
    </source>
</evidence>
<dbReference type="GO" id="GO:0008237">
    <property type="term" value="F:metallopeptidase activity"/>
    <property type="evidence" value="ECO:0007669"/>
    <property type="project" value="UniProtKB-KW"/>
</dbReference>
<dbReference type="Pfam" id="PF05572">
    <property type="entry name" value="Peptidase_M43"/>
    <property type="match status" value="1"/>
</dbReference>
<dbReference type="GO" id="GO:0006508">
    <property type="term" value="P:proteolysis"/>
    <property type="evidence" value="ECO:0007669"/>
    <property type="project" value="UniProtKB-KW"/>
</dbReference>
<feature type="domain" description="Peptidase M43 pregnancy-associated plasma-A" evidence="10">
    <location>
        <begin position="186"/>
        <end position="341"/>
    </location>
</feature>
<comment type="caution">
    <text evidence="11">The sequence shown here is derived from an EMBL/GenBank/DDBJ whole genome shotgun (WGS) entry which is preliminary data.</text>
</comment>
<keyword evidence="4 9" id="KW-0732">Signal</keyword>
<organism evidence="11 12">
    <name type="scientific">Siphonobacter curvatus</name>
    <dbReference type="NCBI Taxonomy" id="2094562"/>
    <lineage>
        <taxon>Bacteria</taxon>
        <taxon>Pseudomonadati</taxon>
        <taxon>Bacteroidota</taxon>
        <taxon>Cytophagia</taxon>
        <taxon>Cytophagales</taxon>
        <taxon>Cytophagaceae</taxon>
        <taxon>Siphonobacter</taxon>
    </lineage>
</organism>
<dbReference type="RefSeq" id="WP_104711590.1">
    <property type="nucleotide sequence ID" value="NZ_PTRA01000001.1"/>
</dbReference>
<evidence type="ECO:0000256" key="8">
    <source>
        <dbReference type="ARBA" id="ARBA00023157"/>
    </source>
</evidence>
<feature type="signal peptide" evidence="9">
    <location>
        <begin position="1"/>
        <end position="32"/>
    </location>
</feature>
<reference evidence="12" key="1">
    <citation type="submission" date="2018-02" db="EMBL/GenBank/DDBJ databases">
        <title>Genome sequencing of Solimonas sp. HR-BB.</title>
        <authorList>
            <person name="Lee Y."/>
            <person name="Jeon C.O."/>
        </authorList>
    </citation>
    <scope>NUCLEOTIDE SEQUENCE [LARGE SCALE GENOMIC DNA]</scope>
    <source>
        <strain evidence="12">HR-U</strain>
    </source>
</reference>
<gene>
    <name evidence="11" type="ORF">C5O19_09390</name>
</gene>
<dbReference type="OrthoDB" id="6278496at2"/>
<evidence type="ECO:0000256" key="9">
    <source>
        <dbReference type="SAM" id="SignalP"/>
    </source>
</evidence>
<keyword evidence="3" id="KW-0479">Metal-binding</keyword>
<keyword evidence="5" id="KW-0378">Hydrolase</keyword>
<keyword evidence="7" id="KW-0482">Metalloprotease</keyword>
<dbReference type="PANTHER" id="PTHR47466:SF1">
    <property type="entry name" value="METALLOPROTEASE MEP1 (AFU_ORTHOLOGUE AFUA_1G07730)-RELATED"/>
    <property type="match status" value="1"/>
</dbReference>
<name>A0A2S7IQ24_9BACT</name>
<dbReference type="CDD" id="cd04275">
    <property type="entry name" value="ZnMc_pappalysin_like"/>
    <property type="match status" value="1"/>
</dbReference>
<sequence length="443" mass="50246">MSPENKQSYYFCKKPLLCGFLLCLLSISTTWAQRVRDCAFSPVYQQHVQKIKGAAVRRQAFEDSIQAFVEQRKNRGGRTADRIIRIPVVVHIIHNTADSNRIGGTGNANISVAQIESQIRVLNEDYRRQEGTRGYNTNPVGADMEIEFYLANRDPNGNPTNGIVRRYRNQAVYNIQSDLETVSALSYWPSNRYLNIWVLPDIRNYLGYGQFPASTAVEGLDAYYEDFPQTDGVFIAHQYFGDTGNLADEAYSYGRTLTHEVGHWLGLIHTWGDEYCGTDYCDDTPPTESANNTRFCNDRYSTCVSGQSTRNMIENFLDYSPDACMNTFTLDQKNRVRAVLELSPRRRQLVATTNLLEETEKLVLKVYNHPIRTQTITFEATFKGIQPIEYSLLDLQGHVVYSARQSSQPSSIFSISGVHLAPAVYVLRFTAGTETHSTRLVVQ</sequence>
<dbReference type="InterPro" id="IPR008754">
    <property type="entry name" value="Peptidase_M43"/>
</dbReference>
<feature type="chain" id="PRO_5015431492" evidence="9">
    <location>
        <begin position="33"/>
        <end position="443"/>
    </location>
</feature>
<protein>
    <submittedName>
        <fullName evidence="11">Ulilysin</fullName>
    </submittedName>
</protein>
<evidence type="ECO:0000256" key="5">
    <source>
        <dbReference type="ARBA" id="ARBA00022801"/>
    </source>
</evidence>
<evidence type="ECO:0000259" key="10">
    <source>
        <dbReference type="Pfam" id="PF05572"/>
    </source>
</evidence>
<dbReference type="GO" id="GO:0046872">
    <property type="term" value="F:metal ion binding"/>
    <property type="evidence" value="ECO:0007669"/>
    <property type="project" value="UniProtKB-KW"/>
</dbReference>
<dbReference type="SUPFAM" id="SSF55486">
    <property type="entry name" value="Metalloproteases ('zincins'), catalytic domain"/>
    <property type="match status" value="1"/>
</dbReference>
<evidence type="ECO:0000256" key="6">
    <source>
        <dbReference type="ARBA" id="ARBA00022833"/>
    </source>
</evidence>
<proteinExistence type="inferred from homology"/>
<dbReference type="InterPro" id="IPR026444">
    <property type="entry name" value="Secre_tail"/>
</dbReference>
<dbReference type="Gene3D" id="3.40.390.10">
    <property type="entry name" value="Collagenase (Catalytic Domain)"/>
    <property type="match status" value="1"/>
</dbReference>
<dbReference type="InterPro" id="IPR024079">
    <property type="entry name" value="MetalloPept_cat_dom_sf"/>
</dbReference>
<keyword evidence="2" id="KW-0645">Protease</keyword>
<evidence type="ECO:0000256" key="3">
    <source>
        <dbReference type="ARBA" id="ARBA00022723"/>
    </source>
</evidence>
<evidence type="ECO:0000256" key="2">
    <source>
        <dbReference type="ARBA" id="ARBA00022670"/>
    </source>
</evidence>
<evidence type="ECO:0000313" key="11">
    <source>
        <dbReference type="EMBL" id="PQA59815.1"/>
    </source>
</evidence>
<accession>A0A2S7IQ24</accession>